<dbReference type="PANTHER" id="PTHR30006">
    <property type="entry name" value="THIAMINE-BINDING PERIPLASMIC PROTEIN-RELATED"/>
    <property type="match status" value="1"/>
</dbReference>
<dbReference type="GO" id="GO:0030288">
    <property type="term" value="C:outer membrane-bounded periplasmic space"/>
    <property type="evidence" value="ECO:0007669"/>
    <property type="project" value="TreeGrafter"/>
</dbReference>
<gene>
    <name evidence="4" type="ORF">DYI23_17905</name>
</gene>
<dbReference type="GO" id="GO:0015888">
    <property type="term" value="P:thiamine transport"/>
    <property type="evidence" value="ECO:0007669"/>
    <property type="project" value="TreeGrafter"/>
</dbReference>
<dbReference type="InterPro" id="IPR026045">
    <property type="entry name" value="Ferric-bd"/>
</dbReference>
<dbReference type="CDD" id="cd13547">
    <property type="entry name" value="PBP2_Fbp_like_2"/>
    <property type="match status" value="1"/>
</dbReference>
<evidence type="ECO:0000256" key="2">
    <source>
        <dbReference type="PIRSR" id="PIRSR002825-1"/>
    </source>
</evidence>
<dbReference type="EMBL" id="QTKU01000005">
    <property type="protein sequence ID" value="MBS8262108.1"/>
    <property type="molecule type" value="Genomic_DNA"/>
</dbReference>
<feature type="signal peptide" evidence="3">
    <location>
        <begin position="1"/>
        <end position="25"/>
    </location>
</feature>
<feature type="chain" id="PRO_5037014050" evidence="3">
    <location>
        <begin position="26"/>
        <end position="315"/>
    </location>
</feature>
<organism evidence="4 5">
    <name type="scientific">Roseibium polysiphoniae</name>
    <dbReference type="NCBI Taxonomy" id="2571221"/>
    <lineage>
        <taxon>Bacteria</taxon>
        <taxon>Pseudomonadati</taxon>
        <taxon>Pseudomonadota</taxon>
        <taxon>Alphaproteobacteria</taxon>
        <taxon>Hyphomicrobiales</taxon>
        <taxon>Stappiaceae</taxon>
        <taxon>Roseibium</taxon>
    </lineage>
</organism>
<reference evidence="4" key="1">
    <citation type="submission" date="2018-08" db="EMBL/GenBank/DDBJ databases">
        <authorList>
            <person name="Jin W."/>
            <person name="Wang H."/>
            <person name="Yang Y."/>
            <person name="Li M."/>
            <person name="Liu J."/>
        </authorList>
    </citation>
    <scope>NUCLEOTIDE SEQUENCE</scope>
    <source>
        <strain evidence="4">AESS21</strain>
    </source>
</reference>
<proteinExistence type="predicted"/>
<evidence type="ECO:0000256" key="1">
    <source>
        <dbReference type="ARBA" id="ARBA00022729"/>
    </source>
</evidence>
<evidence type="ECO:0000256" key="3">
    <source>
        <dbReference type="SAM" id="SignalP"/>
    </source>
</evidence>
<reference evidence="4" key="2">
    <citation type="journal article" date="2021" name="Microorganisms">
        <title>Bacterial Dimethylsulfoniopropionate Biosynthesis in the East China Sea.</title>
        <authorList>
            <person name="Liu J."/>
            <person name="Zhang Y."/>
            <person name="Liu J."/>
            <person name="Zhong H."/>
            <person name="Williams B.T."/>
            <person name="Zheng Y."/>
            <person name="Curson A.R.J."/>
            <person name="Sun C."/>
            <person name="Sun H."/>
            <person name="Song D."/>
            <person name="Wagner Mackenzie B."/>
            <person name="Bermejo Martinez A."/>
            <person name="Todd J.D."/>
            <person name="Zhang X.H."/>
        </authorList>
    </citation>
    <scope>NUCLEOTIDE SEQUENCE</scope>
    <source>
        <strain evidence="4">AESS21</strain>
    </source>
</reference>
<evidence type="ECO:0000313" key="5">
    <source>
        <dbReference type="Proteomes" id="UP000705379"/>
    </source>
</evidence>
<dbReference type="GO" id="GO:0030975">
    <property type="term" value="F:thiamine binding"/>
    <property type="evidence" value="ECO:0007669"/>
    <property type="project" value="TreeGrafter"/>
</dbReference>
<evidence type="ECO:0000313" key="4">
    <source>
        <dbReference type="EMBL" id="MBS8262108.1"/>
    </source>
</evidence>
<sequence>METVMKRLSFAALALGLLASTAAHADVTVYSAGPGALIKNLAAGFTEQTGIKANVFQATTGKVMARLEAEASNPVADVVVSASWGTATDFAAKDLLLAYESPNAETVPDFLKMEGAVAQGVAGLIIAWNTESGTPKPADWSDLAKPEYKDLVTLPDPAASGGTYTLVEAFIANDMTDVLQGLKDNGAIVAGANKAALNPVLQGAKAAVFAGVDYITMGAAAKGETIEAIFPESGTVVAPRPIMILKSSQNQDDAKKFIDYVLSEEGQQAVAKVNLMPSRTDIKVDRPLIGDLKLLSNEGAPARDDVLAGFKAIFN</sequence>
<dbReference type="SUPFAM" id="SSF53850">
    <property type="entry name" value="Periplasmic binding protein-like II"/>
    <property type="match status" value="1"/>
</dbReference>
<dbReference type="PIRSF" id="PIRSF002825">
    <property type="entry name" value="CfbpA"/>
    <property type="match status" value="1"/>
</dbReference>
<dbReference type="AlphaFoldDB" id="A0A944CFX9"/>
<accession>A0A944CFX9</accession>
<dbReference type="PANTHER" id="PTHR30006:SF2">
    <property type="entry name" value="ABC TRANSPORTER SUBSTRATE-BINDING PROTEIN"/>
    <property type="match status" value="1"/>
</dbReference>
<keyword evidence="2" id="KW-0408">Iron</keyword>
<dbReference type="Gene3D" id="3.40.190.10">
    <property type="entry name" value="Periplasmic binding protein-like II"/>
    <property type="match status" value="2"/>
</dbReference>
<keyword evidence="2" id="KW-0479">Metal-binding</keyword>
<keyword evidence="1 3" id="KW-0732">Signal</keyword>
<dbReference type="GO" id="GO:0030976">
    <property type="term" value="F:thiamine pyrophosphate binding"/>
    <property type="evidence" value="ECO:0007669"/>
    <property type="project" value="TreeGrafter"/>
</dbReference>
<dbReference type="Pfam" id="PF13343">
    <property type="entry name" value="SBP_bac_6"/>
    <property type="match status" value="1"/>
</dbReference>
<name>A0A944CFX9_9HYPH</name>
<dbReference type="Proteomes" id="UP000705379">
    <property type="component" value="Unassembled WGS sequence"/>
</dbReference>
<comment type="caution">
    <text evidence="4">The sequence shown here is derived from an EMBL/GenBank/DDBJ whole genome shotgun (WGS) entry which is preliminary data.</text>
</comment>
<protein>
    <submittedName>
        <fullName evidence="4">Extracellular solute-binding protein</fullName>
    </submittedName>
</protein>
<feature type="binding site" evidence="2">
    <location>
        <position position="214"/>
    </location>
    <ligand>
        <name>Fe cation</name>
        <dbReference type="ChEBI" id="CHEBI:24875"/>
    </ligand>
</feature>
<dbReference type="GO" id="GO:0046872">
    <property type="term" value="F:metal ion binding"/>
    <property type="evidence" value="ECO:0007669"/>
    <property type="project" value="UniProtKB-KW"/>
</dbReference>